<keyword evidence="1" id="KW-0732">Signal</keyword>
<comment type="caution">
    <text evidence="2">The sequence shown here is derived from an EMBL/GenBank/DDBJ whole genome shotgun (WGS) entry which is preliminary data.</text>
</comment>
<dbReference type="OrthoDB" id="863368at2"/>
<accession>A0A5C8JIS3</accession>
<dbReference type="Proteomes" id="UP000321926">
    <property type="component" value="Unassembled WGS sequence"/>
</dbReference>
<evidence type="ECO:0000256" key="1">
    <source>
        <dbReference type="SAM" id="SignalP"/>
    </source>
</evidence>
<reference evidence="2 3" key="1">
    <citation type="submission" date="2019-08" db="EMBL/GenBank/DDBJ databases">
        <authorList>
            <person name="Shi S."/>
        </authorList>
    </citation>
    <scope>NUCLEOTIDE SEQUENCE [LARGE SCALE GENOMIC DNA]</scope>
    <source>
        <strain evidence="2 3">GY10130</strain>
    </source>
</reference>
<keyword evidence="3" id="KW-1185">Reference proteome</keyword>
<dbReference type="AlphaFoldDB" id="A0A5C8JIS3"/>
<name>A0A5C8JIS3_9BACT</name>
<gene>
    <name evidence="2" type="ORF">FVR03_15730</name>
</gene>
<proteinExistence type="predicted"/>
<feature type="signal peptide" evidence="1">
    <location>
        <begin position="1"/>
        <end position="23"/>
    </location>
</feature>
<sequence length="487" mass="53556">MIKQFALLLLLLCFFYPASPALAQAKIKASTPFAYTLDATEDVYNEQITNKTLALNANEFVVLHKQGISEYTVEKYSTNLKKAWSAAVPIAGVESVIAFLKTGDAALVITHRDNGQGSQQLHGHLINLATGATEKSLMLLEAPMSFRKANITASEDGARLLAYQYQTDPNQQITNIKGKLYDSKLTQLKDTDYNLNDLTTIFSADIQISSNGDQYVSLISDNMQRLTVRRYTLAGAEVKSLSVLAGGAEGGNKLYILDGKYKLLPNGKLFGTVLTADEKTAVYHSLRTLKFDFEAEDMLFAEEFKFTPAYLENMNNMGRARGVVAERLEDIYISELLLTADNRLVVIAEKKFAAGGENAPYFGLELHLFCYNDVLNLSWNSVVMKQQEAPATQGFSGISYRAHLAGNMLQLLTLEQLNGKHDLFMRSISTVTGSAKAPVALGIAVAKSADIPYIKSFTSWLADKEIVAVARTAKAPKSLQLLRLSLK</sequence>
<dbReference type="EMBL" id="VRTY01000063">
    <property type="protein sequence ID" value="TXK37251.1"/>
    <property type="molecule type" value="Genomic_DNA"/>
</dbReference>
<feature type="chain" id="PRO_5022986743" evidence="1">
    <location>
        <begin position="24"/>
        <end position="487"/>
    </location>
</feature>
<protein>
    <submittedName>
        <fullName evidence="2">Uncharacterized protein</fullName>
    </submittedName>
</protein>
<evidence type="ECO:0000313" key="3">
    <source>
        <dbReference type="Proteomes" id="UP000321926"/>
    </source>
</evidence>
<evidence type="ECO:0000313" key="2">
    <source>
        <dbReference type="EMBL" id="TXK37251.1"/>
    </source>
</evidence>
<dbReference type="RefSeq" id="WP_147922718.1">
    <property type="nucleotide sequence ID" value="NZ_VRTY01000063.1"/>
</dbReference>
<organism evidence="2 3">
    <name type="scientific">Pontibacter qinzhouensis</name>
    <dbReference type="NCBI Taxonomy" id="2603253"/>
    <lineage>
        <taxon>Bacteria</taxon>
        <taxon>Pseudomonadati</taxon>
        <taxon>Bacteroidota</taxon>
        <taxon>Cytophagia</taxon>
        <taxon>Cytophagales</taxon>
        <taxon>Hymenobacteraceae</taxon>
        <taxon>Pontibacter</taxon>
    </lineage>
</organism>